<gene>
    <name evidence="1" type="ORF">Ciccas_006571</name>
</gene>
<evidence type="ECO:0000313" key="1">
    <source>
        <dbReference type="EMBL" id="KAL3314801.1"/>
    </source>
</evidence>
<reference evidence="1 2" key="1">
    <citation type="submission" date="2024-11" db="EMBL/GenBank/DDBJ databases">
        <title>Adaptive evolution of stress response genes in parasites aligns with host niche diversity.</title>
        <authorList>
            <person name="Hahn C."/>
            <person name="Resl P."/>
        </authorList>
    </citation>
    <scope>NUCLEOTIDE SEQUENCE [LARGE SCALE GENOMIC DNA]</scope>
    <source>
        <strain evidence="1">EGGRZ-B1_66</strain>
        <tissue evidence="1">Body</tissue>
    </source>
</reference>
<dbReference type="Proteomes" id="UP001626550">
    <property type="component" value="Unassembled WGS sequence"/>
</dbReference>
<evidence type="ECO:0000313" key="2">
    <source>
        <dbReference type="Proteomes" id="UP001626550"/>
    </source>
</evidence>
<dbReference type="InterPro" id="IPR030125">
    <property type="entry name" value="SPIN90/Ldb17"/>
</dbReference>
<comment type="caution">
    <text evidence="1">The sequence shown here is derived from an EMBL/GenBank/DDBJ whole genome shotgun (WGS) entry which is preliminary data.</text>
</comment>
<proteinExistence type="predicted"/>
<sequence length="346" mass="39469">MLRVSCAEPVTQNLKLMKSGLSFKLVDHIRSSTDARHSRCLSAVKSILYQLSEDVPQITPHLTPLLEELTSPQAEKASYPQSPDWNALLNFFQQLQGKTSDQQESGWQLHDSKHEWTKQLQGYTNLLCKVNPRLLLVCLDSVEMRPCFDLISLYQLETDANVRIELLLALGACFSAAPKALEACFDSILPTELIRQLLSPNEFDNTVLYLMSIRALTMFFARSTQLSYLIRDQLNIKFFDTLLLYMDSLTDESNASRVHRSLSKNSLKSYLDEKNACVIQKAGADALRSDRLVLLNLVQEHMLGLFVSINRFFHKENLLIDCLQRNCSSAKPLIEKLIQYFNLNCE</sequence>
<accession>A0ABD2Q7S4</accession>
<dbReference type="PANTHER" id="PTHR13357:SF1">
    <property type="entry name" value="NCK-INTERACTING PROTEIN WITH SH3 DOMAIN"/>
    <property type="match status" value="1"/>
</dbReference>
<name>A0ABD2Q7S4_9PLAT</name>
<protein>
    <submittedName>
        <fullName evidence="1">Uncharacterized protein</fullName>
    </submittedName>
</protein>
<keyword evidence="2" id="KW-1185">Reference proteome</keyword>
<dbReference type="EMBL" id="JBJKFK010000903">
    <property type="protein sequence ID" value="KAL3314801.1"/>
    <property type="molecule type" value="Genomic_DNA"/>
</dbReference>
<dbReference type="AlphaFoldDB" id="A0ABD2Q7S4"/>
<dbReference type="PANTHER" id="PTHR13357">
    <property type="entry name" value="SH3 ADAPTER PROTEIN SPIN90 NCK INTERACTING PROTEIN WITH SH3 DOMAIN"/>
    <property type="match status" value="1"/>
</dbReference>
<organism evidence="1 2">
    <name type="scientific">Cichlidogyrus casuarinus</name>
    <dbReference type="NCBI Taxonomy" id="1844966"/>
    <lineage>
        <taxon>Eukaryota</taxon>
        <taxon>Metazoa</taxon>
        <taxon>Spiralia</taxon>
        <taxon>Lophotrochozoa</taxon>
        <taxon>Platyhelminthes</taxon>
        <taxon>Monogenea</taxon>
        <taxon>Monopisthocotylea</taxon>
        <taxon>Dactylogyridea</taxon>
        <taxon>Ancyrocephalidae</taxon>
        <taxon>Cichlidogyrus</taxon>
    </lineage>
</organism>